<evidence type="ECO:0000256" key="2">
    <source>
        <dbReference type="SAM" id="Phobius"/>
    </source>
</evidence>
<evidence type="ECO:0000259" key="3">
    <source>
        <dbReference type="Pfam" id="PF00656"/>
    </source>
</evidence>
<dbReference type="GO" id="GO:0006508">
    <property type="term" value="P:proteolysis"/>
    <property type="evidence" value="ECO:0007669"/>
    <property type="project" value="InterPro"/>
</dbReference>
<proteinExistence type="predicted"/>
<dbReference type="PANTHER" id="PTHR34502:SF3">
    <property type="entry name" value="DUF6594 DOMAIN-CONTAINING PROTEIN"/>
    <property type="match status" value="1"/>
</dbReference>
<protein>
    <submittedName>
        <fullName evidence="5">Peptidase C14, caspase domain</fullName>
    </submittedName>
</protein>
<feature type="compositionally biased region" description="Low complexity" evidence="1">
    <location>
        <begin position="32"/>
        <end position="46"/>
    </location>
</feature>
<organism evidence="5 6">
    <name type="scientific">Lasallia pustulata</name>
    <dbReference type="NCBI Taxonomy" id="136370"/>
    <lineage>
        <taxon>Eukaryota</taxon>
        <taxon>Fungi</taxon>
        <taxon>Dikarya</taxon>
        <taxon>Ascomycota</taxon>
        <taxon>Pezizomycotina</taxon>
        <taxon>Lecanoromycetes</taxon>
        <taxon>OSLEUM clade</taxon>
        <taxon>Umbilicariomycetidae</taxon>
        <taxon>Umbilicariales</taxon>
        <taxon>Umbilicariaceae</taxon>
        <taxon>Lasallia</taxon>
    </lineage>
</organism>
<name>A0A1W5D6T9_9LECA</name>
<dbReference type="PANTHER" id="PTHR34502">
    <property type="entry name" value="DUF6594 DOMAIN-CONTAINING PROTEIN-RELATED"/>
    <property type="match status" value="1"/>
</dbReference>
<dbReference type="AlphaFoldDB" id="A0A1W5D6T9"/>
<dbReference type="Gene3D" id="3.40.50.1460">
    <property type="match status" value="1"/>
</dbReference>
<keyword evidence="2" id="KW-1133">Transmembrane helix</keyword>
<reference evidence="6" key="1">
    <citation type="submission" date="2017-03" db="EMBL/GenBank/DDBJ databases">
        <authorList>
            <person name="Sharma R."/>
            <person name="Thines M."/>
        </authorList>
    </citation>
    <scope>NUCLEOTIDE SEQUENCE [LARGE SCALE GENOMIC DNA]</scope>
</reference>
<dbReference type="InterPro" id="IPR011600">
    <property type="entry name" value="Pept_C14_caspase"/>
</dbReference>
<accession>A0A1W5D6T9</accession>
<keyword evidence="6" id="KW-1185">Reference proteome</keyword>
<dbReference type="GO" id="GO:0004197">
    <property type="term" value="F:cysteine-type endopeptidase activity"/>
    <property type="evidence" value="ECO:0007669"/>
    <property type="project" value="InterPro"/>
</dbReference>
<evidence type="ECO:0000313" key="5">
    <source>
        <dbReference type="EMBL" id="SLM38710.1"/>
    </source>
</evidence>
<feature type="transmembrane region" description="Helical" evidence="2">
    <location>
        <begin position="760"/>
        <end position="781"/>
    </location>
</feature>
<dbReference type="Pfam" id="PF00656">
    <property type="entry name" value="Peptidase_C14"/>
    <property type="match status" value="1"/>
</dbReference>
<evidence type="ECO:0000259" key="4">
    <source>
        <dbReference type="Pfam" id="PF20237"/>
    </source>
</evidence>
<dbReference type="Pfam" id="PF20237">
    <property type="entry name" value="DUF6594"/>
    <property type="match status" value="1"/>
</dbReference>
<evidence type="ECO:0000256" key="1">
    <source>
        <dbReference type="SAM" id="MobiDB-lite"/>
    </source>
</evidence>
<dbReference type="InterPro" id="IPR046529">
    <property type="entry name" value="DUF6594"/>
</dbReference>
<feature type="domain" description="DUF6594" evidence="4">
    <location>
        <begin position="531"/>
        <end position="800"/>
    </location>
</feature>
<keyword evidence="2" id="KW-0472">Membrane</keyword>
<feature type="region of interest" description="Disordered" evidence="1">
    <location>
        <begin position="31"/>
        <end position="51"/>
    </location>
</feature>
<feature type="transmembrane region" description="Helical" evidence="2">
    <location>
        <begin position="727"/>
        <end position="748"/>
    </location>
</feature>
<feature type="transmembrane region" description="Helical" evidence="2">
    <location>
        <begin position="788"/>
        <end position="806"/>
    </location>
</feature>
<feature type="domain" description="Peptidase C14 caspase" evidence="3">
    <location>
        <begin position="92"/>
        <end position="220"/>
    </location>
</feature>
<evidence type="ECO:0000313" key="6">
    <source>
        <dbReference type="Proteomes" id="UP000192927"/>
    </source>
</evidence>
<keyword evidence="2" id="KW-0812">Transmembrane</keyword>
<dbReference type="EMBL" id="FWEW01002698">
    <property type="protein sequence ID" value="SLM38710.1"/>
    <property type="molecule type" value="Genomic_DNA"/>
</dbReference>
<dbReference type="Proteomes" id="UP000192927">
    <property type="component" value="Unassembled WGS sequence"/>
</dbReference>
<sequence length="816" mass="92542">MSIYQSTFILLRQVMAQRMVTTQIIGGQTVISNGTSSDSNHSSESNRISEEHNLRMQLTFEKSISEHMDTPDQYPKVAVKVISWCKELDDLNCAEEVKILSELLCEDFRFQVEHTLLNNEKPPQQQLNAAISNFVLEHDGPDNLLVVYYAGHGLFNEKAMQLVLAGSNGWATSSATSVTNASRSYIANATWNTAEKALMDDVQGDVLAIFDCCYASDLQRSLGFGNKAFEMLAASNRNTTTPGPGPLSFTRSLTESLRELLSERKGNPFTTYDLLTKIAPKRPVGLEPALHNRRFSIDVAHESRHISIAPLKSQVTTQPKDFFRHYPNASNLTLTFELGHRSLEDKQLERLGSNLPSLPSPDRTTVSNYQDPKTYDQKYEKHEKVHLSVRKNGIRRAVTLAIGETKLCTDGDRTWREYNLVDVDGTPYEGGKYYKESDLKQAGNVASGNAMAVDHKVDKWSPLHGNGDAVVPMPQAVDEKQTPLGSPQTVHQESIVEESLLRRISRASIRWRTSPIDEPICRTLESCPDGYPRLAAFQSSDQNFMIYRGYSYLHSRLLLYLQHEIACAEKELDLMDKDDFEDDTEDGGFYRKCLKSRDKDDVREGRPRRELLYKIKDLLLQYDEVLMKTRELTSFQRPSDRDYRSVRRWLHGNKPLIPDEEEFIRCKEDLITLRSGRECAGFDGFVESLLQKTNCKFIKYVFRSREFGQKTVDKNISYFDQKRVDSLVSTIIMLVIIVLLVLPIVGMFRLSTDNNRADTFTAIGVLIVFTLLFCAVISMLTKARRHEIFAASAAYCAVLVVFISNINGYQSNTPPD</sequence>